<gene>
    <name evidence="1" type="ORF">SUH3_06610</name>
</gene>
<reference evidence="1 2" key="1">
    <citation type="submission" date="2014-01" db="EMBL/GenBank/DDBJ databases">
        <title>Sulfitobacter sp. H3 (MCCC 1A00686) Genome Sequencing.</title>
        <authorList>
            <person name="Lai Q."/>
            <person name="Hong Z."/>
        </authorList>
    </citation>
    <scope>NUCLEOTIDE SEQUENCE [LARGE SCALE GENOMIC DNA]</scope>
    <source>
        <strain evidence="1 2">H3</strain>
    </source>
</reference>
<accession>A0A073IW22</accession>
<dbReference type="RefSeq" id="WP_037929675.1">
    <property type="nucleotide sequence ID" value="NZ_CP054602.1"/>
</dbReference>
<organism evidence="1 2">
    <name type="scientific">Pseudosulfitobacter pseudonitzschiae</name>
    <dbReference type="NCBI Taxonomy" id="1402135"/>
    <lineage>
        <taxon>Bacteria</taxon>
        <taxon>Pseudomonadati</taxon>
        <taxon>Pseudomonadota</taxon>
        <taxon>Alphaproteobacteria</taxon>
        <taxon>Rhodobacterales</taxon>
        <taxon>Roseobacteraceae</taxon>
        <taxon>Pseudosulfitobacter</taxon>
    </lineage>
</organism>
<dbReference type="EMBL" id="JAMD01000013">
    <property type="protein sequence ID" value="KEJ94508.1"/>
    <property type="molecule type" value="Genomic_DNA"/>
</dbReference>
<evidence type="ECO:0000313" key="2">
    <source>
        <dbReference type="Proteomes" id="UP000027746"/>
    </source>
</evidence>
<sequence length="138" mass="15206">MTKKSKRDELFDLADNVVDTILNMSDEELDAELEREGIAPEDAVKAFDSLVDSARMKAGQKSLLRAREELVADKRSARSCRPRSAAEARALVERAAKEHPQMTQAARNAQSGAMSDSDVFDLLDDLEELGFSFGDAET</sequence>
<keyword evidence="2" id="KW-1185">Reference proteome</keyword>
<dbReference type="Proteomes" id="UP000027746">
    <property type="component" value="Unassembled WGS sequence"/>
</dbReference>
<name>A0A073IW22_9RHOB</name>
<dbReference type="GeneID" id="68871974"/>
<protein>
    <submittedName>
        <fullName evidence="1">Uncharacterized protein</fullName>
    </submittedName>
</protein>
<dbReference type="OrthoDB" id="9970820at2"/>
<dbReference type="AlphaFoldDB" id="A0A073IW22"/>
<proteinExistence type="predicted"/>
<comment type="caution">
    <text evidence="1">The sequence shown here is derived from an EMBL/GenBank/DDBJ whole genome shotgun (WGS) entry which is preliminary data.</text>
</comment>
<evidence type="ECO:0000313" key="1">
    <source>
        <dbReference type="EMBL" id="KEJ94508.1"/>
    </source>
</evidence>